<evidence type="ECO:0000313" key="3">
    <source>
        <dbReference type="Proteomes" id="UP000824219"/>
    </source>
</evidence>
<evidence type="ECO:0000256" key="1">
    <source>
        <dbReference type="SAM" id="SignalP"/>
    </source>
</evidence>
<proteinExistence type="predicted"/>
<organism evidence="2 3">
    <name type="scientific">Hemibagrus wyckioides</name>
    <dbReference type="NCBI Taxonomy" id="337641"/>
    <lineage>
        <taxon>Eukaryota</taxon>
        <taxon>Metazoa</taxon>
        <taxon>Chordata</taxon>
        <taxon>Craniata</taxon>
        <taxon>Vertebrata</taxon>
        <taxon>Euteleostomi</taxon>
        <taxon>Actinopterygii</taxon>
        <taxon>Neopterygii</taxon>
        <taxon>Teleostei</taxon>
        <taxon>Ostariophysi</taxon>
        <taxon>Siluriformes</taxon>
        <taxon>Bagridae</taxon>
        <taxon>Hemibagrus</taxon>
    </lineage>
</organism>
<dbReference type="AlphaFoldDB" id="A0A9D3NR89"/>
<evidence type="ECO:0000313" key="2">
    <source>
        <dbReference type="EMBL" id="KAG7326847.1"/>
    </source>
</evidence>
<dbReference type="EMBL" id="JAHKSW010000011">
    <property type="protein sequence ID" value="KAG7326847.1"/>
    <property type="molecule type" value="Genomic_DNA"/>
</dbReference>
<gene>
    <name evidence="2" type="ORF">KOW79_010248</name>
</gene>
<accession>A0A9D3NR89</accession>
<evidence type="ECO:0008006" key="4">
    <source>
        <dbReference type="Google" id="ProtNLM"/>
    </source>
</evidence>
<dbReference type="Proteomes" id="UP000824219">
    <property type="component" value="Linkage Group LG11"/>
</dbReference>
<comment type="caution">
    <text evidence="2">The sequence shown here is derived from an EMBL/GenBank/DDBJ whole genome shotgun (WGS) entry which is preliminary data.</text>
</comment>
<feature type="signal peptide" evidence="1">
    <location>
        <begin position="1"/>
        <end position="19"/>
    </location>
</feature>
<protein>
    <recommendedName>
        <fullName evidence="4">Secreted protein</fullName>
    </recommendedName>
</protein>
<reference evidence="2 3" key="1">
    <citation type="submission" date="2021-06" db="EMBL/GenBank/DDBJ databases">
        <title>Chromosome-level genome assembly of the red-tail catfish (Hemibagrus wyckioides).</title>
        <authorList>
            <person name="Shao F."/>
        </authorList>
    </citation>
    <scope>NUCLEOTIDE SEQUENCE [LARGE SCALE GENOMIC DNA]</scope>
    <source>
        <strain evidence="2">EC202008001</strain>
        <tissue evidence="2">Blood</tissue>
    </source>
</reference>
<sequence length="100" mass="10622">MFTIWSWLSSALVCVIARADITLSPAVGQPELGLVLITSCSPWAGAARSGPELHFKPGEGQASVGSSCSLAPHNHRLVRRGCYRTCADMKGLRGSKGHVF</sequence>
<keyword evidence="3" id="KW-1185">Reference proteome</keyword>
<feature type="chain" id="PRO_5038560583" description="Secreted protein" evidence="1">
    <location>
        <begin position="20"/>
        <end position="100"/>
    </location>
</feature>
<name>A0A9D3NR89_9TELE</name>
<keyword evidence="1" id="KW-0732">Signal</keyword>